<dbReference type="PROSITE" id="PS50885">
    <property type="entry name" value="HAMP"/>
    <property type="match status" value="2"/>
</dbReference>
<dbReference type="PANTHER" id="PTHR43531:SF11">
    <property type="entry name" value="METHYL-ACCEPTING CHEMOTAXIS PROTEIN 3"/>
    <property type="match status" value="1"/>
</dbReference>
<dbReference type="InterPro" id="IPR004089">
    <property type="entry name" value="MCPsignal_dom"/>
</dbReference>
<dbReference type="SMART" id="SM00304">
    <property type="entry name" value="HAMP"/>
    <property type="match status" value="2"/>
</dbReference>
<dbReference type="SUPFAM" id="SSF103190">
    <property type="entry name" value="Sensory domain-like"/>
    <property type="match status" value="1"/>
</dbReference>
<proteinExistence type="inferred from homology"/>
<name>A0ABT0CLI7_9HYPH</name>
<dbReference type="SUPFAM" id="SSF58104">
    <property type="entry name" value="Methyl-accepting chemotaxis protein (MCP) signaling domain"/>
    <property type="match status" value="1"/>
</dbReference>
<keyword evidence="8" id="KW-1185">Reference proteome</keyword>
<dbReference type="EMBL" id="JAKVIN010000003">
    <property type="protein sequence ID" value="MCJ8149468.1"/>
    <property type="molecule type" value="Genomic_DNA"/>
</dbReference>
<evidence type="ECO:0000256" key="1">
    <source>
        <dbReference type="ARBA" id="ARBA00022500"/>
    </source>
</evidence>
<keyword evidence="4" id="KW-0472">Membrane</keyword>
<dbReference type="PRINTS" id="PR00260">
    <property type="entry name" value="CHEMTRNSDUCR"/>
</dbReference>
<keyword evidence="3" id="KW-0807">Transducer</keyword>
<evidence type="ECO:0000256" key="4">
    <source>
        <dbReference type="SAM" id="Phobius"/>
    </source>
</evidence>
<dbReference type="Pfam" id="PF00672">
    <property type="entry name" value="HAMP"/>
    <property type="match status" value="1"/>
</dbReference>
<comment type="similarity">
    <text evidence="2">Belongs to the methyl-accepting chemotaxis (MCP) protein family.</text>
</comment>
<evidence type="ECO:0000313" key="7">
    <source>
        <dbReference type="EMBL" id="MCJ8149468.1"/>
    </source>
</evidence>
<feature type="domain" description="HAMP" evidence="6">
    <location>
        <begin position="218"/>
        <end position="271"/>
    </location>
</feature>
<gene>
    <name evidence="7" type="ORF">MKI86_10005</name>
</gene>
<feature type="transmembrane region" description="Helical" evidence="4">
    <location>
        <begin position="12"/>
        <end position="32"/>
    </location>
</feature>
<organism evidence="7 8">
    <name type="scientific">Shinella sedimenti</name>
    <dbReference type="NCBI Taxonomy" id="2919913"/>
    <lineage>
        <taxon>Bacteria</taxon>
        <taxon>Pseudomonadati</taxon>
        <taxon>Pseudomonadota</taxon>
        <taxon>Alphaproteobacteria</taxon>
        <taxon>Hyphomicrobiales</taxon>
        <taxon>Rhizobiaceae</taxon>
        <taxon>Shinella</taxon>
    </lineage>
</organism>
<dbReference type="InterPro" id="IPR003660">
    <property type="entry name" value="HAMP_dom"/>
</dbReference>
<keyword evidence="1" id="KW-0145">Chemotaxis</keyword>
<dbReference type="Pfam" id="PF00015">
    <property type="entry name" value="MCPsignal"/>
    <property type="match status" value="1"/>
</dbReference>
<dbReference type="InterPro" id="IPR033462">
    <property type="entry name" value="Cache_3-Cache_2"/>
</dbReference>
<dbReference type="Gene3D" id="6.10.340.10">
    <property type="match status" value="1"/>
</dbReference>
<dbReference type="InterPro" id="IPR029151">
    <property type="entry name" value="Sensor-like_sf"/>
</dbReference>
<feature type="domain" description="HAMP" evidence="6">
    <location>
        <begin position="299"/>
        <end position="351"/>
    </location>
</feature>
<keyword evidence="4" id="KW-0812">Transmembrane</keyword>
<dbReference type="CDD" id="cd06225">
    <property type="entry name" value="HAMP"/>
    <property type="match status" value="1"/>
</dbReference>
<dbReference type="InterPro" id="IPR051310">
    <property type="entry name" value="MCP_chemotaxis"/>
</dbReference>
<comment type="caution">
    <text evidence="7">The sequence shown here is derived from an EMBL/GenBank/DDBJ whole genome shotgun (WGS) entry which is preliminary data.</text>
</comment>
<dbReference type="Gene3D" id="1.10.287.950">
    <property type="entry name" value="Methyl-accepting chemotaxis protein"/>
    <property type="match status" value="1"/>
</dbReference>
<dbReference type="SUPFAM" id="SSF158472">
    <property type="entry name" value="HAMP domain-like"/>
    <property type="match status" value="1"/>
</dbReference>
<evidence type="ECO:0000259" key="6">
    <source>
        <dbReference type="PROSITE" id="PS50885"/>
    </source>
</evidence>
<dbReference type="SMART" id="SM00283">
    <property type="entry name" value="MA"/>
    <property type="match status" value="1"/>
</dbReference>
<dbReference type="PANTHER" id="PTHR43531">
    <property type="entry name" value="PROTEIN ICFG"/>
    <property type="match status" value="1"/>
</dbReference>
<evidence type="ECO:0000256" key="2">
    <source>
        <dbReference type="ARBA" id="ARBA00029447"/>
    </source>
</evidence>
<dbReference type="PROSITE" id="PS50111">
    <property type="entry name" value="CHEMOTAXIS_TRANSDUC_2"/>
    <property type="match status" value="1"/>
</dbReference>
<protein>
    <submittedName>
        <fullName evidence="7">Methyl-accepting chemotaxis protein</fullName>
    </submittedName>
</protein>
<keyword evidence="4" id="KW-1133">Transmembrane helix</keyword>
<dbReference type="InterPro" id="IPR004090">
    <property type="entry name" value="Chemotax_Me-accpt_rcpt"/>
</dbReference>
<evidence type="ECO:0000259" key="5">
    <source>
        <dbReference type="PROSITE" id="PS50111"/>
    </source>
</evidence>
<evidence type="ECO:0000313" key="8">
    <source>
        <dbReference type="Proteomes" id="UP001201844"/>
    </source>
</evidence>
<sequence>MSKVFRSSIAYQYAAMTFAFIFLSAAVIVGVMHYNLRNYVLQDAANDAHDATRNMAVLYDAVVEGASMELKDGALAAVKSEAMPELANHDLVDRTASSIAGVATVFAKQGTDYVRISTNVKKEDGSRATGTKLAAEHPAQAALAKGAPYFGPAQLFGRDFMTGYFPVKNAAGANVGLLFIGIPMEVYFQKIHDLQLRAIIAGGVSMLLFGCLAYVAVRRATRPLRSLIGAVGAIAQGRLDTDIPCRNKANEFGQIARALEVFRENAQRRIEMEAVAQRQNEEAAAEREKVDTEKRDTDRQIDFAVNQLAAGLGRLAQGDLSETIDVPFAGRLEQLRQDFNDSLSRLQGTLGSIRANAIAIQSSGAEMRRSADDLSRRTESQAASLEQTAAAVDEITVTVRSSAERAQEANSRVAETKASADSSSAVVTSAIEAMGRIEEASRKIEQIIEVIDDIAFQTNLLALNAGIEAARAGEAGKGFAVVAQEVRELAQRSAEAAKEIKGLIDKSTQEVSTGASLVQETGAVLAAISRQIVGISDHVALIATASRDQSAALQEVNGSVNQMDQMTQQNASMVESTTSASRHLAGQADELMALIGQFRFEAGERDSGGRTARAA</sequence>
<accession>A0ABT0CLI7</accession>
<dbReference type="Pfam" id="PF17201">
    <property type="entry name" value="Cache_3-Cache_2"/>
    <property type="match status" value="1"/>
</dbReference>
<reference evidence="7 8" key="1">
    <citation type="submission" date="2022-02" db="EMBL/GenBank/DDBJ databases">
        <title>Shinella B3.7 sp. nov., isolated from Sediment (Zhairuo Island).</title>
        <authorList>
            <person name="Chen G."/>
        </authorList>
    </citation>
    <scope>NUCLEOTIDE SEQUENCE [LARGE SCALE GENOMIC DNA]</scope>
    <source>
        <strain evidence="7 8">B3.7</strain>
    </source>
</reference>
<evidence type="ECO:0000256" key="3">
    <source>
        <dbReference type="PROSITE-ProRule" id="PRU00284"/>
    </source>
</evidence>
<dbReference type="CDD" id="cd11386">
    <property type="entry name" value="MCP_signal"/>
    <property type="match status" value="1"/>
</dbReference>
<feature type="domain" description="Methyl-accepting transducer" evidence="5">
    <location>
        <begin position="356"/>
        <end position="585"/>
    </location>
</feature>
<feature type="transmembrane region" description="Helical" evidence="4">
    <location>
        <begin position="194"/>
        <end position="217"/>
    </location>
</feature>
<dbReference type="Proteomes" id="UP001201844">
    <property type="component" value="Unassembled WGS sequence"/>
</dbReference>
<dbReference type="RefSeq" id="WP_241600543.1">
    <property type="nucleotide sequence ID" value="NZ_JAKVIN010000003.1"/>
</dbReference>